<protein>
    <submittedName>
        <fullName evidence="4">O-methyltransferase</fullName>
        <ecNumber evidence="4">2.1.1.-</ecNumber>
    </submittedName>
</protein>
<dbReference type="Proteomes" id="UP001235664">
    <property type="component" value="Unassembled WGS sequence"/>
</dbReference>
<dbReference type="InterPro" id="IPR050362">
    <property type="entry name" value="Cation-dep_OMT"/>
</dbReference>
<sequence>MSGVAGWKAVDDGWQAVDGFIADRLLPEDSVLAECLERCSAAGLPDIAVSAAQGRFLQMLVALSGARRVLEIGTLGGYSTIHLARGLAPGGQLVTLEAQASFAQVALANFRAAGLADRIELHIGEALTNLPGLTGPFDLTFIDADKPNNCAYVDHALHLSRPGALIVVDNVVREGTVLEPADNDESAIGTRALYAHVFQHARLEATALQTVGGKGWDGMMFLRVKS</sequence>
<accession>A0ABT9H814</accession>
<dbReference type="InterPro" id="IPR002935">
    <property type="entry name" value="SAM_O-MeTrfase"/>
</dbReference>
<dbReference type="EC" id="2.1.1.-" evidence="4"/>
<dbReference type="InterPro" id="IPR029063">
    <property type="entry name" value="SAM-dependent_MTases_sf"/>
</dbReference>
<dbReference type="RefSeq" id="WP_305929310.1">
    <property type="nucleotide sequence ID" value="NZ_JAVAIL010000002.1"/>
</dbReference>
<keyword evidence="3" id="KW-0949">S-adenosyl-L-methionine</keyword>
<keyword evidence="1 4" id="KW-0489">Methyltransferase</keyword>
<keyword evidence="2 4" id="KW-0808">Transferase</keyword>
<proteinExistence type="predicted"/>
<dbReference type="EMBL" id="JAVAIL010000002">
    <property type="protein sequence ID" value="MDP4539169.1"/>
    <property type="molecule type" value="Genomic_DNA"/>
</dbReference>
<dbReference type="PANTHER" id="PTHR10509">
    <property type="entry name" value="O-METHYLTRANSFERASE-RELATED"/>
    <property type="match status" value="1"/>
</dbReference>
<dbReference type="PROSITE" id="PS51682">
    <property type="entry name" value="SAM_OMT_I"/>
    <property type="match status" value="1"/>
</dbReference>
<gene>
    <name evidence="4" type="ORF">Q9K01_05995</name>
</gene>
<keyword evidence="5" id="KW-1185">Reference proteome</keyword>
<evidence type="ECO:0000256" key="2">
    <source>
        <dbReference type="ARBA" id="ARBA00022679"/>
    </source>
</evidence>
<evidence type="ECO:0000256" key="1">
    <source>
        <dbReference type="ARBA" id="ARBA00022603"/>
    </source>
</evidence>
<dbReference type="CDD" id="cd02440">
    <property type="entry name" value="AdoMet_MTases"/>
    <property type="match status" value="1"/>
</dbReference>
<name>A0ABT9H814_9SPHN</name>
<evidence type="ECO:0000313" key="4">
    <source>
        <dbReference type="EMBL" id="MDP4539169.1"/>
    </source>
</evidence>
<dbReference type="GO" id="GO:0032259">
    <property type="term" value="P:methylation"/>
    <property type="evidence" value="ECO:0007669"/>
    <property type="project" value="UniProtKB-KW"/>
</dbReference>
<dbReference type="SUPFAM" id="SSF53335">
    <property type="entry name" value="S-adenosyl-L-methionine-dependent methyltransferases"/>
    <property type="match status" value="1"/>
</dbReference>
<dbReference type="GO" id="GO:0008168">
    <property type="term" value="F:methyltransferase activity"/>
    <property type="evidence" value="ECO:0007669"/>
    <property type="project" value="UniProtKB-KW"/>
</dbReference>
<dbReference type="Pfam" id="PF01596">
    <property type="entry name" value="Methyltransf_3"/>
    <property type="match status" value="1"/>
</dbReference>
<reference evidence="4 5" key="1">
    <citation type="submission" date="2023-08" db="EMBL/GenBank/DDBJ databases">
        <title>genomic of DY56.</title>
        <authorList>
            <person name="Wang Y."/>
        </authorList>
    </citation>
    <scope>NUCLEOTIDE SEQUENCE [LARGE SCALE GENOMIC DNA]</scope>
    <source>
        <strain evidence="4 5">DY56-A-20</strain>
    </source>
</reference>
<evidence type="ECO:0000256" key="3">
    <source>
        <dbReference type="ARBA" id="ARBA00022691"/>
    </source>
</evidence>
<dbReference type="PANTHER" id="PTHR10509:SF14">
    <property type="entry name" value="CAFFEOYL-COA O-METHYLTRANSFERASE 3-RELATED"/>
    <property type="match status" value="1"/>
</dbReference>
<organism evidence="4 5">
    <name type="scientific">Qipengyuania benthica</name>
    <dbReference type="NCBI Taxonomy" id="3067651"/>
    <lineage>
        <taxon>Bacteria</taxon>
        <taxon>Pseudomonadati</taxon>
        <taxon>Pseudomonadota</taxon>
        <taxon>Alphaproteobacteria</taxon>
        <taxon>Sphingomonadales</taxon>
        <taxon>Erythrobacteraceae</taxon>
        <taxon>Qipengyuania</taxon>
    </lineage>
</organism>
<comment type="caution">
    <text evidence="4">The sequence shown here is derived from an EMBL/GenBank/DDBJ whole genome shotgun (WGS) entry which is preliminary data.</text>
</comment>
<evidence type="ECO:0000313" key="5">
    <source>
        <dbReference type="Proteomes" id="UP001235664"/>
    </source>
</evidence>
<dbReference type="Gene3D" id="3.40.50.150">
    <property type="entry name" value="Vaccinia Virus protein VP39"/>
    <property type="match status" value="1"/>
</dbReference>